<feature type="compositionally biased region" description="Low complexity" evidence="1">
    <location>
        <begin position="112"/>
        <end position="123"/>
    </location>
</feature>
<organism evidence="2 3">
    <name type="scientific">Stylosanthes scabra</name>
    <dbReference type="NCBI Taxonomy" id="79078"/>
    <lineage>
        <taxon>Eukaryota</taxon>
        <taxon>Viridiplantae</taxon>
        <taxon>Streptophyta</taxon>
        <taxon>Embryophyta</taxon>
        <taxon>Tracheophyta</taxon>
        <taxon>Spermatophyta</taxon>
        <taxon>Magnoliopsida</taxon>
        <taxon>eudicotyledons</taxon>
        <taxon>Gunneridae</taxon>
        <taxon>Pentapetalae</taxon>
        <taxon>rosids</taxon>
        <taxon>fabids</taxon>
        <taxon>Fabales</taxon>
        <taxon>Fabaceae</taxon>
        <taxon>Papilionoideae</taxon>
        <taxon>50 kb inversion clade</taxon>
        <taxon>dalbergioids sensu lato</taxon>
        <taxon>Dalbergieae</taxon>
        <taxon>Pterocarpus clade</taxon>
        <taxon>Stylosanthes</taxon>
    </lineage>
</organism>
<sequence>MEVDTMDAILAQNKAMAQQLITLNKKMEKLEVVAMGTQAETTSTCGLCGGPHENHQYYLVKVDQPLEQVNYMGNQPRQPFHDPNANTYNPGWRNHPNLGWGGNQNSKNSNFQNRPPYQQLQRPPFQPPFQPQQPGLPNLQPKPPQPNSFEVALEKLTLKTSEFVQKPTTSLRKQEQIS</sequence>
<evidence type="ECO:0000256" key="1">
    <source>
        <dbReference type="SAM" id="MobiDB-lite"/>
    </source>
</evidence>
<evidence type="ECO:0000313" key="3">
    <source>
        <dbReference type="Proteomes" id="UP001341840"/>
    </source>
</evidence>
<dbReference type="EMBL" id="JASCZI010242855">
    <property type="protein sequence ID" value="MED6212215.1"/>
    <property type="molecule type" value="Genomic_DNA"/>
</dbReference>
<reference evidence="2 3" key="1">
    <citation type="journal article" date="2023" name="Plants (Basel)">
        <title>Bridging the Gap: Combining Genomics and Transcriptomics Approaches to Understand Stylosanthes scabra, an Orphan Legume from the Brazilian Caatinga.</title>
        <authorList>
            <person name="Ferreira-Neto J.R.C."/>
            <person name="da Silva M.D."/>
            <person name="Binneck E."/>
            <person name="de Melo N.F."/>
            <person name="da Silva R.H."/>
            <person name="de Melo A.L.T.M."/>
            <person name="Pandolfi V."/>
            <person name="Bustamante F.O."/>
            <person name="Brasileiro-Vidal A.C."/>
            <person name="Benko-Iseppon A.M."/>
        </authorList>
    </citation>
    <scope>NUCLEOTIDE SEQUENCE [LARGE SCALE GENOMIC DNA]</scope>
    <source>
        <tissue evidence="2">Leaves</tissue>
    </source>
</reference>
<proteinExistence type="predicted"/>
<gene>
    <name evidence="2" type="ORF">PIB30_081065</name>
</gene>
<feature type="region of interest" description="Disordered" evidence="1">
    <location>
        <begin position="75"/>
        <end position="149"/>
    </location>
</feature>
<name>A0ABU6YP81_9FABA</name>
<evidence type="ECO:0000313" key="2">
    <source>
        <dbReference type="EMBL" id="MED6212215.1"/>
    </source>
</evidence>
<comment type="caution">
    <text evidence="2">The sequence shown here is derived from an EMBL/GenBank/DDBJ whole genome shotgun (WGS) entry which is preliminary data.</text>
</comment>
<dbReference type="Proteomes" id="UP001341840">
    <property type="component" value="Unassembled WGS sequence"/>
</dbReference>
<protein>
    <submittedName>
        <fullName evidence="2">Uncharacterized protein</fullName>
    </submittedName>
</protein>
<accession>A0ABU6YP81</accession>
<keyword evidence="3" id="KW-1185">Reference proteome</keyword>